<dbReference type="EMBL" id="OX451741">
    <property type="protein sequence ID" value="CAI8618188.1"/>
    <property type="molecule type" value="Genomic_DNA"/>
</dbReference>
<sequence>MRIAPTAFDDPRGKLFKLTQSTTVTTYLTEFEVLANRLEGLSDADLLSCFISGLKSNVLHEVVAQQPTSISLAAGLARLQEDKFQDLAHASCSHSSMPWQLSSSARPVIKAPEVTPTA</sequence>
<feature type="domain" description="Retrotransposon gag" evidence="1">
    <location>
        <begin position="10"/>
        <end position="55"/>
    </location>
</feature>
<dbReference type="AlphaFoldDB" id="A0AAV1B7F6"/>
<accession>A0AAV1B7F6</accession>
<proteinExistence type="predicted"/>
<protein>
    <recommendedName>
        <fullName evidence="1">Retrotransposon gag domain-containing protein</fullName>
    </recommendedName>
</protein>
<evidence type="ECO:0000259" key="1">
    <source>
        <dbReference type="Pfam" id="PF03732"/>
    </source>
</evidence>
<evidence type="ECO:0000313" key="3">
    <source>
        <dbReference type="Proteomes" id="UP001157006"/>
    </source>
</evidence>
<keyword evidence="3" id="KW-1185">Reference proteome</keyword>
<gene>
    <name evidence="2" type="ORF">VFH_VI111360</name>
</gene>
<dbReference type="Pfam" id="PF03732">
    <property type="entry name" value="Retrotrans_gag"/>
    <property type="match status" value="1"/>
</dbReference>
<evidence type="ECO:0000313" key="2">
    <source>
        <dbReference type="EMBL" id="CAI8618188.1"/>
    </source>
</evidence>
<dbReference type="Proteomes" id="UP001157006">
    <property type="component" value="Chromosome 6"/>
</dbReference>
<reference evidence="2 3" key="1">
    <citation type="submission" date="2023-01" db="EMBL/GenBank/DDBJ databases">
        <authorList>
            <person name="Kreplak J."/>
        </authorList>
    </citation>
    <scope>NUCLEOTIDE SEQUENCE [LARGE SCALE GENOMIC DNA]</scope>
</reference>
<dbReference type="InterPro" id="IPR005162">
    <property type="entry name" value="Retrotrans_gag_dom"/>
</dbReference>
<name>A0AAV1B7F6_VICFA</name>
<organism evidence="2 3">
    <name type="scientific">Vicia faba</name>
    <name type="common">Broad bean</name>
    <name type="synonym">Faba vulgaris</name>
    <dbReference type="NCBI Taxonomy" id="3906"/>
    <lineage>
        <taxon>Eukaryota</taxon>
        <taxon>Viridiplantae</taxon>
        <taxon>Streptophyta</taxon>
        <taxon>Embryophyta</taxon>
        <taxon>Tracheophyta</taxon>
        <taxon>Spermatophyta</taxon>
        <taxon>Magnoliopsida</taxon>
        <taxon>eudicotyledons</taxon>
        <taxon>Gunneridae</taxon>
        <taxon>Pentapetalae</taxon>
        <taxon>rosids</taxon>
        <taxon>fabids</taxon>
        <taxon>Fabales</taxon>
        <taxon>Fabaceae</taxon>
        <taxon>Papilionoideae</taxon>
        <taxon>50 kb inversion clade</taxon>
        <taxon>NPAAA clade</taxon>
        <taxon>Hologalegina</taxon>
        <taxon>IRL clade</taxon>
        <taxon>Fabeae</taxon>
        <taxon>Vicia</taxon>
    </lineage>
</organism>